<organism evidence="4 5">
    <name type="scientific">Vitis vinifera</name>
    <name type="common">Grape</name>
    <dbReference type="NCBI Taxonomy" id="29760"/>
    <lineage>
        <taxon>Eukaryota</taxon>
        <taxon>Viridiplantae</taxon>
        <taxon>Streptophyta</taxon>
        <taxon>Embryophyta</taxon>
        <taxon>Tracheophyta</taxon>
        <taxon>Spermatophyta</taxon>
        <taxon>Magnoliopsida</taxon>
        <taxon>eudicotyledons</taxon>
        <taxon>Gunneridae</taxon>
        <taxon>Pentapetalae</taxon>
        <taxon>rosids</taxon>
        <taxon>Vitales</taxon>
        <taxon>Vitaceae</taxon>
        <taxon>Viteae</taxon>
        <taxon>Vitis</taxon>
    </lineage>
</organism>
<dbReference type="InterPro" id="IPR001584">
    <property type="entry name" value="Integrase_cat-core"/>
</dbReference>
<dbReference type="InterPro" id="IPR057670">
    <property type="entry name" value="SH3_retrovirus"/>
</dbReference>
<protein>
    <submittedName>
        <fullName evidence="4">Retrovirus-related Pol polyprotein from transposon TNT 1-94</fullName>
    </submittedName>
</protein>
<dbReference type="SUPFAM" id="SSF53098">
    <property type="entry name" value="Ribonuclease H-like"/>
    <property type="match status" value="1"/>
</dbReference>
<dbReference type="GO" id="GO:0015074">
    <property type="term" value="P:DNA integration"/>
    <property type="evidence" value="ECO:0007669"/>
    <property type="project" value="InterPro"/>
</dbReference>
<dbReference type="Proteomes" id="UP000288805">
    <property type="component" value="Unassembled WGS sequence"/>
</dbReference>
<evidence type="ECO:0000313" key="4">
    <source>
        <dbReference type="EMBL" id="RVW86358.1"/>
    </source>
</evidence>
<keyword evidence="1" id="KW-0064">Aspartyl protease</keyword>
<evidence type="ECO:0000256" key="1">
    <source>
        <dbReference type="ARBA" id="ARBA00022750"/>
    </source>
</evidence>
<gene>
    <name evidence="4" type="primary">POLX_4322</name>
    <name evidence="4" type="ORF">CK203_035564</name>
</gene>
<dbReference type="AlphaFoldDB" id="A0A438HPH7"/>
<comment type="caution">
    <text evidence="4">The sequence shown here is derived from an EMBL/GenBank/DDBJ whole genome shotgun (WGS) entry which is preliminary data.</text>
</comment>
<evidence type="ECO:0000256" key="2">
    <source>
        <dbReference type="SAM" id="MobiDB-lite"/>
    </source>
</evidence>
<dbReference type="Pfam" id="PF22936">
    <property type="entry name" value="Pol_BBD"/>
    <property type="match status" value="1"/>
</dbReference>
<dbReference type="PANTHER" id="PTHR47481:SF2">
    <property type="entry name" value="RETROTRANSPOSON GAG DOMAIN-CONTAINING PROTEIN"/>
    <property type="match status" value="1"/>
</dbReference>
<keyword evidence="1" id="KW-0378">Hydrolase</keyword>
<dbReference type="GO" id="GO:0003676">
    <property type="term" value="F:nucleic acid binding"/>
    <property type="evidence" value="ECO:0007669"/>
    <property type="project" value="InterPro"/>
</dbReference>
<dbReference type="Pfam" id="PF14223">
    <property type="entry name" value="Retrotran_gag_2"/>
    <property type="match status" value="1"/>
</dbReference>
<dbReference type="GO" id="GO:0004190">
    <property type="term" value="F:aspartic-type endopeptidase activity"/>
    <property type="evidence" value="ECO:0007669"/>
    <property type="project" value="UniProtKB-KW"/>
</dbReference>
<dbReference type="Gene3D" id="3.30.420.10">
    <property type="entry name" value="Ribonuclease H-like superfamily/Ribonuclease H"/>
    <property type="match status" value="1"/>
</dbReference>
<dbReference type="EMBL" id="QGNW01000194">
    <property type="protein sequence ID" value="RVW86358.1"/>
    <property type="molecule type" value="Genomic_DNA"/>
</dbReference>
<dbReference type="InterPro" id="IPR054722">
    <property type="entry name" value="PolX-like_BBD"/>
</dbReference>
<dbReference type="PROSITE" id="PS50994">
    <property type="entry name" value="INTEGRASE"/>
    <property type="match status" value="1"/>
</dbReference>
<sequence>MTMTSLSLNVGNFITLKLSPTNYPLWPEQALALAESQELLGHLTNEDPVPPQYTIPDFNNTPTTETSAPRKTEAYIAWRKDDRLLQGWIIGTLSEETLGLAVGLDTANDVWEALKNAYAEDSQEPEFTLRQQVTYLRKEDDKIIGEHIRTFKSLCDSLAAIGKPIPDKEKVFCLLTSLGPQYETFTTTMLKPPRPSYSELVSQLQSLDQRRNWFSNHANAAHATPQMAFYGQQQQRYPQFSTGYQGNKQKFTSTGRGFQAQQSRDQNRGYLSSPTSSTQQRRPPPPGERRMTPVEKDLYREEKCQYCGMVGHIAKICWWVPKRPTQQDDIPQALAALTLDNTIAETEWTSDTGASNHMTSKQGMLTNIRNYSGSDSVLIGDGSSLPILGIGDSSIKQKNKVLPLHDVLLVPHLKKNLLSVSQLTTQFPVNCEFTNVDFCVKEQQTGHPMITGRRKGDLYVLPNSPELYFSHRFKSGSADIWHQRLGHPQFSALQFLKIKFNKKIKVFHLDGGGEFINFKLSSHFLSTRIIHQVSCLYTPEQTGMVERRHRIIRELGMTMLFHSGAPLFLWVEAFSTAVYLINRLPSSALNSETPYFALHGTHPDYTSLRVFGSKCFTYTWDTRQHKFDPKTVPCIFVGYSDKHKGYKCFHPSSKKFFISRHVVFDELFFPYKNTQNQSMVPPTSHVISIFDSWLPHINSPHSVAIESQPLTPPCTSPLPTIPLLTSISNSVVGSSTNATSQPETVVLPSLQQPPQPAPSMITRSQRGIIKPNPKYALTSTTNSTSIPREPHNIRAALAHPGWKAAMDEELQALHTNKTWVLVPRTSDMHVISSKWVFKPKLKPDGSLDHLKARVVAKGYHQVDGLDYTETFSPVIKPGTIRMVLTIALVKKWPIRQLDVKNAFLHGLISEDIHMEQPLGMADLEHPTHVCKLQKALYGLKQAPRAWFDRFNDILLTGSSTALVSTFIQLLSSEFAMKDLGQIHYFLGIKISQTANGLHLSQSHYAFTILERANMVDCKPMSTLLEAKTKTSPNNVLLEDPSYFRGLVDWAGCLTTRRSITGYCTFLGGNLISWCAKKQHTISRSSTEAEYRAMAHTAAELTWMSFILNDLHIPLASTPTLYCDNTSALHMTINSVFHARSKHIELDYHFVRERVALGLLVTQHISTEKQVADLFTKPMSKAALSNFQTKLCLQPRHSLREGIGTTQ</sequence>
<reference evidence="4 5" key="1">
    <citation type="journal article" date="2018" name="PLoS Genet.">
        <title>Population sequencing reveals clonal diversity and ancestral inbreeding in the grapevine cultivar Chardonnay.</title>
        <authorList>
            <person name="Roach M.J."/>
            <person name="Johnson D.L."/>
            <person name="Bohlmann J."/>
            <person name="van Vuuren H.J."/>
            <person name="Jones S.J."/>
            <person name="Pretorius I.S."/>
            <person name="Schmidt S.A."/>
            <person name="Borneman A.R."/>
        </authorList>
    </citation>
    <scope>NUCLEOTIDE SEQUENCE [LARGE SCALE GENOMIC DNA]</scope>
    <source>
        <strain evidence="5">cv. Chardonnay</strain>
        <tissue evidence="4">Leaf</tissue>
    </source>
</reference>
<dbReference type="Pfam" id="PF07727">
    <property type="entry name" value="RVT_2"/>
    <property type="match status" value="1"/>
</dbReference>
<dbReference type="InterPro" id="IPR043502">
    <property type="entry name" value="DNA/RNA_pol_sf"/>
</dbReference>
<evidence type="ECO:0000313" key="5">
    <source>
        <dbReference type="Proteomes" id="UP000288805"/>
    </source>
</evidence>
<feature type="region of interest" description="Disordered" evidence="2">
    <location>
        <begin position="240"/>
        <end position="294"/>
    </location>
</feature>
<dbReference type="SUPFAM" id="SSF56672">
    <property type="entry name" value="DNA/RNA polymerases"/>
    <property type="match status" value="1"/>
</dbReference>
<evidence type="ECO:0000259" key="3">
    <source>
        <dbReference type="PROSITE" id="PS50994"/>
    </source>
</evidence>
<dbReference type="CDD" id="cd09272">
    <property type="entry name" value="RNase_HI_RT_Ty1"/>
    <property type="match status" value="1"/>
</dbReference>
<feature type="compositionally biased region" description="Polar residues" evidence="2">
    <location>
        <begin position="240"/>
        <end position="280"/>
    </location>
</feature>
<feature type="domain" description="Integrase catalytic" evidence="3">
    <location>
        <begin position="492"/>
        <end position="602"/>
    </location>
</feature>
<accession>A0A438HPH7</accession>
<name>A0A438HPH7_VITVI</name>
<proteinExistence type="predicted"/>
<dbReference type="InterPro" id="IPR012337">
    <property type="entry name" value="RNaseH-like_sf"/>
</dbReference>
<dbReference type="InterPro" id="IPR013103">
    <property type="entry name" value="RVT_2"/>
</dbReference>
<dbReference type="Pfam" id="PF25597">
    <property type="entry name" value="SH3_retrovirus"/>
    <property type="match status" value="1"/>
</dbReference>
<dbReference type="PANTHER" id="PTHR47481">
    <property type="match status" value="1"/>
</dbReference>
<dbReference type="InterPro" id="IPR036397">
    <property type="entry name" value="RNaseH_sf"/>
</dbReference>
<keyword evidence="1" id="KW-0645">Protease</keyword>